<sequence>MVMYHKHKHVMVKSVILILLMGLAFSLFLSNSTEYSPEIGTPFPEKSLDSEQPISVPDDEDQDEIPLPKKAVPSEPPISAEEDQDQNKPLNKGKCDLFVGDWIPNTSGPIYNESCPSIESPQNCMKNGRPDTGFLYWRWSPRDCSIPRFEPERFLEMMRNKHWALIGDSITRNHVQSLLCMLSTVERAIQVYHDKEYRSRRWHFPSYKFTISVIWSPFLVKAAIYEDQNGVSTHEVELYLDKIDDKWIDQIQSFDYMIISTGKWFLKSAIYYENNEALGCHYCPRRNLTELGFDFAYRKTLRYVMNTLVASDHKGMIFFRTSTPDHFENGEWNTGGTCKKTSPVKEGEIELKEVHKVLREIELEEFEKAAAKASRNGVNLKLLDMVSLSLMRPDGHPGPYRQYHPFEHSKYAKVQTDCLHWCLPGPIDSWNDILMEMVVHG</sequence>
<dbReference type="InterPro" id="IPR029962">
    <property type="entry name" value="TBL"/>
</dbReference>
<name>A0AAW1WQI0_RUBAR</name>
<evidence type="ECO:0000256" key="7">
    <source>
        <dbReference type="SAM" id="MobiDB-lite"/>
    </source>
</evidence>
<gene>
    <name evidence="11" type="ORF">M0R45_024225</name>
</gene>
<evidence type="ECO:0000313" key="11">
    <source>
        <dbReference type="EMBL" id="KAK9927020.1"/>
    </source>
</evidence>
<reference evidence="11 12" key="1">
    <citation type="journal article" date="2023" name="G3 (Bethesda)">
        <title>A chromosome-length genome assembly and annotation of blackberry (Rubus argutus, cv. 'Hillquist').</title>
        <authorList>
            <person name="Bruna T."/>
            <person name="Aryal R."/>
            <person name="Dudchenko O."/>
            <person name="Sargent D.J."/>
            <person name="Mead D."/>
            <person name="Buti M."/>
            <person name="Cavallini A."/>
            <person name="Hytonen T."/>
            <person name="Andres J."/>
            <person name="Pham M."/>
            <person name="Weisz D."/>
            <person name="Mascagni F."/>
            <person name="Usai G."/>
            <person name="Natali L."/>
            <person name="Bassil N."/>
            <person name="Fernandez G.E."/>
            <person name="Lomsadze A."/>
            <person name="Armour M."/>
            <person name="Olukolu B."/>
            <person name="Poorten T."/>
            <person name="Britton C."/>
            <person name="Davik J."/>
            <person name="Ashrafi H."/>
            <person name="Aiden E.L."/>
            <person name="Borodovsky M."/>
            <person name="Worthington M."/>
        </authorList>
    </citation>
    <scope>NUCLEOTIDE SEQUENCE [LARGE SCALE GENOMIC DNA]</scope>
    <source>
        <strain evidence="11">PI 553951</strain>
    </source>
</reference>
<keyword evidence="12" id="KW-1185">Reference proteome</keyword>
<evidence type="ECO:0000259" key="10">
    <source>
        <dbReference type="Pfam" id="PF14416"/>
    </source>
</evidence>
<dbReference type="Pfam" id="PF13839">
    <property type="entry name" value="PC-Esterase"/>
    <property type="match status" value="1"/>
</dbReference>
<feature type="domain" description="Trichome birefringence-like C-terminal" evidence="9">
    <location>
        <begin position="146"/>
        <end position="437"/>
    </location>
</feature>
<evidence type="ECO:0000256" key="4">
    <source>
        <dbReference type="ARBA" id="ARBA00022968"/>
    </source>
</evidence>
<organism evidence="11 12">
    <name type="scientific">Rubus argutus</name>
    <name type="common">Southern blackberry</name>
    <dbReference type="NCBI Taxonomy" id="59490"/>
    <lineage>
        <taxon>Eukaryota</taxon>
        <taxon>Viridiplantae</taxon>
        <taxon>Streptophyta</taxon>
        <taxon>Embryophyta</taxon>
        <taxon>Tracheophyta</taxon>
        <taxon>Spermatophyta</taxon>
        <taxon>Magnoliopsida</taxon>
        <taxon>eudicotyledons</taxon>
        <taxon>Gunneridae</taxon>
        <taxon>Pentapetalae</taxon>
        <taxon>rosids</taxon>
        <taxon>fabids</taxon>
        <taxon>Rosales</taxon>
        <taxon>Rosaceae</taxon>
        <taxon>Rosoideae</taxon>
        <taxon>Rosoideae incertae sedis</taxon>
        <taxon>Rubus</taxon>
    </lineage>
</organism>
<dbReference type="GO" id="GO:0016413">
    <property type="term" value="F:O-acetyltransferase activity"/>
    <property type="evidence" value="ECO:0007669"/>
    <property type="project" value="InterPro"/>
</dbReference>
<evidence type="ECO:0000256" key="3">
    <source>
        <dbReference type="ARBA" id="ARBA00022692"/>
    </source>
</evidence>
<feature type="region of interest" description="Disordered" evidence="7">
    <location>
        <begin position="40"/>
        <end position="91"/>
    </location>
</feature>
<evidence type="ECO:0000256" key="5">
    <source>
        <dbReference type="ARBA" id="ARBA00022989"/>
    </source>
</evidence>
<keyword evidence="3" id="KW-0812">Transmembrane</keyword>
<dbReference type="GO" id="GO:0005794">
    <property type="term" value="C:Golgi apparatus"/>
    <property type="evidence" value="ECO:0007669"/>
    <property type="project" value="TreeGrafter"/>
</dbReference>
<evidence type="ECO:0000256" key="6">
    <source>
        <dbReference type="ARBA" id="ARBA00023136"/>
    </source>
</evidence>
<evidence type="ECO:0000256" key="2">
    <source>
        <dbReference type="ARBA" id="ARBA00007727"/>
    </source>
</evidence>
<dbReference type="Pfam" id="PF14416">
    <property type="entry name" value="PMR5N"/>
    <property type="match status" value="1"/>
</dbReference>
<dbReference type="EMBL" id="JBEDUW010000005">
    <property type="protein sequence ID" value="KAK9927020.1"/>
    <property type="molecule type" value="Genomic_DNA"/>
</dbReference>
<evidence type="ECO:0000256" key="1">
    <source>
        <dbReference type="ARBA" id="ARBA00004167"/>
    </source>
</evidence>
<proteinExistence type="inferred from homology"/>
<evidence type="ECO:0008006" key="13">
    <source>
        <dbReference type="Google" id="ProtNLM"/>
    </source>
</evidence>
<evidence type="ECO:0000313" key="12">
    <source>
        <dbReference type="Proteomes" id="UP001457282"/>
    </source>
</evidence>
<feature type="domain" description="Trichome birefringence-like N-terminal" evidence="10">
    <location>
        <begin position="94"/>
        <end position="145"/>
    </location>
</feature>
<evidence type="ECO:0000256" key="8">
    <source>
        <dbReference type="SAM" id="SignalP"/>
    </source>
</evidence>
<accession>A0AAW1WQI0</accession>
<comment type="caution">
    <text evidence="11">The sequence shown here is derived from an EMBL/GenBank/DDBJ whole genome shotgun (WGS) entry which is preliminary data.</text>
</comment>
<keyword evidence="5" id="KW-1133">Transmembrane helix</keyword>
<evidence type="ECO:0000259" key="9">
    <source>
        <dbReference type="Pfam" id="PF13839"/>
    </source>
</evidence>
<dbReference type="PANTHER" id="PTHR32285">
    <property type="entry name" value="PROTEIN TRICHOME BIREFRINGENCE-LIKE 9-RELATED"/>
    <property type="match status" value="1"/>
</dbReference>
<feature type="signal peptide" evidence="8">
    <location>
        <begin position="1"/>
        <end position="26"/>
    </location>
</feature>
<comment type="similarity">
    <text evidence="2">Belongs to the PC-esterase family. TBL subfamily.</text>
</comment>
<keyword evidence="6" id="KW-0472">Membrane</keyword>
<dbReference type="GO" id="GO:0016020">
    <property type="term" value="C:membrane"/>
    <property type="evidence" value="ECO:0007669"/>
    <property type="project" value="UniProtKB-SubCell"/>
</dbReference>
<feature type="chain" id="PRO_5043542276" description="Trichome birefringence-like N-terminal domain-containing protein" evidence="8">
    <location>
        <begin position="27"/>
        <end position="441"/>
    </location>
</feature>
<protein>
    <recommendedName>
        <fullName evidence="13">Trichome birefringence-like N-terminal domain-containing protein</fullName>
    </recommendedName>
</protein>
<keyword evidence="4" id="KW-0735">Signal-anchor</keyword>
<dbReference type="InterPro" id="IPR025846">
    <property type="entry name" value="TBL_N"/>
</dbReference>
<comment type="subcellular location">
    <subcellularLocation>
        <location evidence="1">Membrane</location>
        <topology evidence="1">Single-pass membrane protein</topology>
    </subcellularLocation>
</comment>
<keyword evidence="8" id="KW-0732">Signal</keyword>
<dbReference type="InterPro" id="IPR026057">
    <property type="entry name" value="TBL_C"/>
</dbReference>
<dbReference type="PANTHER" id="PTHR32285:SF219">
    <property type="entry name" value="PROTEIN TRICHOME BIREFRINGENCE-LIKE 24"/>
    <property type="match status" value="1"/>
</dbReference>
<dbReference type="Proteomes" id="UP001457282">
    <property type="component" value="Unassembled WGS sequence"/>
</dbReference>
<dbReference type="AlphaFoldDB" id="A0AAW1WQI0"/>